<keyword evidence="13" id="KW-0560">Oxidoreductase</keyword>
<evidence type="ECO:0000256" key="3">
    <source>
        <dbReference type="ARBA" id="ARBA00013773"/>
    </source>
</evidence>
<evidence type="ECO:0000313" key="14">
    <source>
        <dbReference type="Proteomes" id="UP001171111"/>
    </source>
</evidence>
<reference evidence="13 14" key="1">
    <citation type="submission" date="2023-06" db="EMBL/GenBank/DDBJ databases">
        <title>Campylobacter magnum sp. nov., isolated from cecal contents of domestic pigs (Sus scrofa domesticus).</title>
        <authorList>
            <person name="Papic B."/>
            <person name="Gruntar I."/>
        </authorList>
    </citation>
    <scope>NUCLEOTIDE SEQUENCE [LARGE SCALE GENOMIC DNA]</scope>
    <source>
        <strain evidence="14">34484-21</strain>
    </source>
</reference>
<evidence type="ECO:0000256" key="7">
    <source>
        <dbReference type="ARBA" id="ARBA00022729"/>
    </source>
</evidence>
<dbReference type="GO" id="GO:0050140">
    <property type="term" value="F:nitrate reductase (cytochrome) activity"/>
    <property type="evidence" value="ECO:0007669"/>
    <property type="project" value="UniProtKB-EC"/>
</dbReference>
<sequence length="169" mass="18275">MKKIALMAASLALLASCGIAKTIDDAKFGLRGDLNNDDVKSRNIEWKQAAAGESKLIERSFENAPPMISHDISDFGEITKDNNACLSCHLPDVAAALNATPVPKTHLIKMENQKDLGGALSQERFNCTQCHAPQADAKPLVKNNFKADFRTADGKKKSNLIDILNQGAN</sequence>
<keyword evidence="14" id="KW-1185">Reference proteome</keyword>
<protein>
    <recommendedName>
        <fullName evidence="3">Periplasmic nitrate reductase, electron transfer subunit</fullName>
    </recommendedName>
    <alternativeName>
        <fullName evidence="11">Diheme cytochrome c NapB</fullName>
    </alternativeName>
</protein>
<feature type="chain" id="PRO_5046470196" description="Periplasmic nitrate reductase, electron transfer subunit" evidence="12">
    <location>
        <begin position="21"/>
        <end position="169"/>
    </location>
</feature>
<dbReference type="Pfam" id="PF03892">
    <property type="entry name" value="NapB"/>
    <property type="match status" value="1"/>
</dbReference>
<proteinExistence type="inferred from homology"/>
<evidence type="ECO:0000256" key="6">
    <source>
        <dbReference type="ARBA" id="ARBA00022723"/>
    </source>
</evidence>
<dbReference type="SUPFAM" id="SSF48695">
    <property type="entry name" value="Multiheme cytochromes"/>
    <property type="match status" value="1"/>
</dbReference>
<name>A0ABT8T7S9_9BACT</name>
<dbReference type="EMBL" id="JAULJQ010000007">
    <property type="protein sequence ID" value="MDO2409774.1"/>
    <property type="molecule type" value="Genomic_DNA"/>
</dbReference>
<keyword evidence="8" id="KW-0574">Periplasm</keyword>
<keyword evidence="7 12" id="KW-0732">Signal</keyword>
<dbReference type="InterPro" id="IPR036280">
    <property type="entry name" value="Multihaem_cyt_sf"/>
</dbReference>
<evidence type="ECO:0000256" key="8">
    <source>
        <dbReference type="ARBA" id="ARBA00022764"/>
    </source>
</evidence>
<dbReference type="Proteomes" id="UP001171111">
    <property type="component" value="Unassembled WGS sequence"/>
</dbReference>
<keyword evidence="5" id="KW-0349">Heme</keyword>
<evidence type="ECO:0000256" key="2">
    <source>
        <dbReference type="ARBA" id="ARBA00007368"/>
    </source>
</evidence>
<evidence type="ECO:0000256" key="1">
    <source>
        <dbReference type="ARBA" id="ARBA00004418"/>
    </source>
</evidence>
<feature type="signal peptide" evidence="12">
    <location>
        <begin position="1"/>
        <end position="20"/>
    </location>
</feature>
<accession>A0ABT8T7S9</accession>
<dbReference type="PANTHER" id="PTHR38604:SF1">
    <property type="entry name" value="PERIPLASMIC NITRATE REDUCTASE, ELECTRON TRANSFER SUBUNIT"/>
    <property type="match status" value="1"/>
</dbReference>
<dbReference type="PROSITE" id="PS51257">
    <property type="entry name" value="PROKAR_LIPOPROTEIN"/>
    <property type="match status" value="1"/>
</dbReference>
<dbReference type="RefSeq" id="WP_273930659.1">
    <property type="nucleotide sequence ID" value="NZ_JAQSLL010000004.1"/>
</dbReference>
<evidence type="ECO:0000256" key="11">
    <source>
        <dbReference type="ARBA" id="ARBA00031832"/>
    </source>
</evidence>
<evidence type="ECO:0000256" key="10">
    <source>
        <dbReference type="ARBA" id="ARBA00023004"/>
    </source>
</evidence>
<evidence type="ECO:0000256" key="9">
    <source>
        <dbReference type="ARBA" id="ARBA00022982"/>
    </source>
</evidence>
<comment type="caution">
    <text evidence="13">The sequence shown here is derived from an EMBL/GenBank/DDBJ whole genome shotgun (WGS) entry which is preliminary data.</text>
</comment>
<keyword evidence="9" id="KW-0249">Electron transport</keyword>
<gene>
    <name evidence="13" type="ORF">Q2362_06645</name>
</gene>
<keyword evidence="6" id="KW-0479">Metal-binding</keyword>
<keyword evidence="4" id="KW-0813">Transport</keyword>
<evidence type="ECO:0000256" key="12">
    <source>
        <dbReference type="SAM" id="SignalP"/>
    </source>
</evidence>
<keyword evidence="10" id="KW-0408">Iron</keyword>
<organism evidence="13 14">
    <name type="scientific">Campylobacter magnus</name>
    <dbReference type="NCBI Taxonomy" id="3026462"/>
    <lineage>
        <taxon>Bacteria</taxon>
        <taxon>Pseudomonadati</taxon>
        <taxon>Campylobacterota</taxon>
        <taxon>Epsilonproteobacteria</taxon>
        <taxon>Campylobacterales</taxon>
        <taxon>Campylobacteraceae</taxon>
        <taxon>Campylobacter</taxon>
    </lineage>
</organism>
<evidence type="ECO:0000256" key="4">
    <source>
        <dbReference type="ARBA" id="ARBA00022448"/>
    </source>
</evidence>
<dbReference type="InterPro" id="IPR005591">
    <property type="entry name" value="NapB"/>
</dbReference>
<dbReference type="Gene3D" id="1.10.1130.10">
    <property type="entry name" value="Flavocytochrome C3, Chain A"/>
    <property type="match status" value="1"/>
</dbReference>
<comment type="subcellular location">
    <subcellularLocation>
        <location evidence="1">Periplasm</location>
    </subcellularLocation>
</comment>
<evidence type="ECO:0000313" key="13">
    <source>
        <dbReference type="EMBL" id="MDO2409774.1"/>
    </source>
</evidence>
<evidence type="ECO:0000256" key="5">
    <source>
        <dbReference type="ARBA" id="ARBA00022617"/>
    </source>
</evidence>
<dbReference type="PIRSF" id="PIRSF006105">
    <property type="entry name" value="NapB"/>
    <property type="match status" value="1"/>
</dbReference>
<comment type="similarity">
    <text evidence="2">Belongs to the NapB family.</text>
</comment>
<dbReference type="PANTHER" id="PTHR38604">
    <property type="entry name" value="PERIPLASMIC NITRATE REDUCTASE, ELECTRON TRANSFER SUBUNIT"/>
    <property type="match status" value="1"/>
</dbReference>